<accession>A0A4S1XAX3</accession>
<evidence type="ECO:0000313" key="4">
    <source>
        <dbReference type="EMBL" id="TGX52400.1"/>
    </source>
</evidence>
<feature type="transmembrane region" description="Helical" evidence="2">
    <location>
        <begin position="294"/>
        <end position="316"/>
    </location>
</feature>
<comment type="caution">
    <text evidence="4">The sequence shown here is derived from an EMBL/GenBank/DDBJ whole genome shotgun (WGS) entry which is preliminary data.</text>
</comment>
<keyword evidence="5" id="KW-1185">Reference proteome</keyword>
<reference evidence="4 5" key="1">
    <citation type="submission" date="2019-04" db="EMBL/GenBank/DDBJ databases">
        <title>Sphingomonas psychrotolerans sp. nov., isolated from soil in the Tianshan Mountains, Xinjiang, China.</title>
        <authorList>
            <person name="Luo Y."/>
            <person name="Sheng H."/>
        </authorList>
    </citation>
    <scope>NUCLEOTIDE SEQUENCE [LARGE SCALE GENOMIC DNA]</scope>
    <source>
        <strain evidence="4 5">ZFGT-11</strain>
    </source>
</reference>
<feature type="domain" description="DUF1521" evidence="3">
    <location>
        <begin position="118"/>
        <end position="285"/>
    </location>
</feature>
<organism evidence="4 5">
    <name type="scientific">Sphingomonas gei</name>
    <dbReference type="NCBI Taxonomy" id="1395960"/>
    <lineage>
        <taxon>Bacteria</taxon>
        <taxon>Pseudomonadati</taxon>
        <taxon>Pseudomonadota</taxon>
        <taxon>Alphaproteobacteria</taxon>
        <taxon>Sphingomonadales</taxon>
        <taxon>Sphingomonadaceae</taxon>
        <taxon>Sphingomonas</taxon>
    </lineage>
</organism>
<sequence>MCPPGRVDRRAGARARLIEATSAPSRNAERAGRSTGVTLPCSPDTGDREMTTIAANSTASFGAFQALAAGSASANFVLAAGIAGKLLNPLGAGPFASSCFPRGWNVDARCGGETQASWTVKTGSEGKASIDLGDGYSLQLNENNSEMTITNAETGETTRIWGDPHVDVNGQHAYDFWGTTTFTLDNGTKVTINTEQGKGNPDVYFASSVAITKGNQAIEVTGLSQQELGDLSITMGSNGRALDRANADGFVLHENDSGAGWRSAYTGAVATQADLNATRPGQIFGPGSSEGETLVGLSFLLGAFLGGAALFGSLGVEARGDSGRGQALPRFPVPF</sequence>
<proteinExistence type="predicted"/>
<keyword evidence="2" id="KW-0472">Membrane</keyword>
<dbReference type="Pfam" id="PF07481">
    <property type="entry name" value="DUF1521"/>
    <property type="match status" value="1"/>
</dbReference>
<name>A0A4S1XAX3_9SPHN</name>
<dbReference type="OrthoDB" id="7545400at2"/>
<feature type="region of interest" description="Disordered" evidence="1">
    <location>
        <begin position="19"/>
        <end position="46"/>
    </location>
</feature>
<keyword evidence="2" id="KW-0812">Transmembrane</keyword>
<evidence type="ECO:0000256" key="1">
    <source>
        <dbReference type="SAM" id="MobiDB-lite"/>
    </source>
</evidence>
<dbReference type="EMBL" id="SRXT01000006">
    <property type="protein sequence ID" value="TGX52400.1"/>
    <property type="molecule type" value="Genomic_DNA"/>
</dbReference>
<keyword evidence="2" id="KW-1133">Transmembrane helix</keyword>
<evidence type="ECO:0000259" key="3">
    <source>
        <dbReference type="Pfam" id="PF07481"/>
    </source>
</evidence>
<evidence type="ECO:0000313" key="5">
    <source>
        <dbReference type="Proteomes" id="UP000306147"/>
    </source>
</evidence>
<gene>
    <name evidence="4" type="ORF">E5A73_16550</name>
</gene>
<protein>
    <submittedName>
        <fullName evidence="4">DUF1521 domain-containing protein</fullName>
    </submittedName>
</protein>
<evidence type="ECO:0000256" key="2">
    <source>
        <dbReference type="SAM" id="Phobius"/>
    </source>
</evidence>
<dbReference type="AlphaFoldDB" id="A0A4S1XAX3"/>
<dbReference type="Proteomes" id="UP000306147">
    <property type="component" value="Unassembled WGS sequence"/>
</dbReference>
<dbReference type="InterPro" id="IPR011086">
    <property type="entry name" value="DUF1521"/>
</dbReference>